<organism evidence="2 3">
    <name type="scientific">Corynespora cassiicola Philippines</name>
    <dbReference type="NCBI Taxonomy" id="1448308"/>
    <lineage>
        <taxon>Eukaryota</taxon>
        <taxon>Fungi</taxon>
        <taxon>Dikarya</taxon>
        <taxon>Ascomycota</taxon>
        <taxon>Pezizomycotina</taxon>
        <taxon>Dothideomycetes</taxon>
        <taxon>Pleosporomycetidae</taxon>
        <taxon>Pleosporales</taxon>
        <taxon>Corynesporascaceae</taxon>
        <taxon>Corynespora</taxon>
    </lineage>
</organism>
<dbReference type="AlphaFoldDB" id="A0A2T2NZY4"/>
<name>A0A2T2NZY4_CORCC</name>
<evidence type="ECO:0000313" key="2">
    <source>
        <dbReference type="EMBL" id="PSN70826.1"/>
    </source>
</evidence>
<feature type="region of interest" description="Disordered" evidence="1">
    <location>
        <begin position="22"/>
        <end position="188"/>
    </location>
</feature>
<keyword evidence="3" id="KW-1185">Reference proteome</keyword>
<reference evidence="2 3" key="1">
    <citation type="journal article" date="2018" name="Front. Microbiol.">
        <title>Genome-Wide Analysis of Corynespora cassiicola Leaf Fall Disease Putative Effectors.</title>
        <authorList>
            <person name="Lopez D."/>
            <person name="Ribeiro S."/>
            <person name="Label P."/>
            <person name="Fumanal B."/>
            <person name="Venisse J.S."/>
            <person name="Kohler A."/>
            <person name="de Oliveira R.R."/>
            <person name="Labutti K."/>
            <person name="Lipzen A."/>
            <person name="Lail K."/>
            <person name="Bauer D."/>
            <person name="Ohm R.A."/>
            <person name="Barry K.W."/>
            <person name="Spatafora J."/>
            <person name="Grigoriev I.V."/>
            <person name="Martin F.M."/>
            <person name="Pujade-Renaud V."/>
        </authorList>
    </citation>
    <scope>NUCLEOTIDE SEQUENCE [LARGE SCALE GENOMIC DNA]</scope>
    <source>
        <strain evidence="2 3">Philippines</strain>
    </source>
</reference>
<gene>
    <name evidence="2" type="ORF">BS50DRAFT_584407</name>
</gene>
<feature type="compositionally biased region" description="Polar residues" evidence="1">
    <location>
        <begin position="25"/>
        <end position="50"/>
    </location>
</feature>
<dbReference type="Proteomes" id="UP000240883">
    <property type="component" value="Unassembled WGS sequence"/>
</dbReference>
<evidence type="ECO:0000256" key="1">
    <source>
        <dbReference type="SAM" id="MobiDB-lite"/>
    </source>
</evidence>
<accession>A0A2T2NZY4</accession>
<protein>
    <submittedName>
        <fullName evidence="2">Uncharacterized protein</fullName>
    </submittedName>
</protein>
<sequence>MRPSLNLKYPLYLLHPLTYPQTTPASHNSPTQVDTHKTSYNSHPDLRTNSTGGAGLDEELGGGGGAAEEDDDDEGTGGRVDVDLTVELGGGADEDTGGPPPPPHTPNAALHPPPQYASEAPQKYHSEQQFPNGEPPHVVTLPHWPLVDTMSVPEGSGGATVDEGGLAVDDGTGVLEDGDGVGVGVGSGSGSLPQRPYCGWHPTISPQCSNASPHQPYEEQHCVPGHLWPPYSAPQRPAWRGSRRCRKREIKFGVVFIVEFRGARCGERSMGRASASCLDPKKELAEAEEPQELNAPAKAREVQCMLVLQMSDSECSSWTVGAPRY</sequence>
<feature type="compositionally biased region" description="Pro residues" evidence="1">
    <location>
        <begin position="98"/>
        <end position="115"/>
    </location>
</feature>
<dbReference type="EMBL" id="KZ678131">
    <property type="protein sequence ID" value="PSN70826.1"/>
    <property type="molecule type" value="Genomic_DNA"/>
</dbReference>
<proteinExistence type="predicted"/>
<evidence type="ECO:0000313" key="3">
    <source>
        <dbReference type="Proteomes" id="UP000240883"/>
    </source>
</evidence>